<evidence type="ECO:0000313" key="1">
    <source>
        <dbReference type="EMBL" id="QJI52968.1"/>
    </source>
</evidence>
<organism evidence="1 2">
    <name type="scientific">Xanthomonas phage FoX4</name>
    <dbReference type="NCBI Taxonomy" id="2723900"/>
    <lineage>
        <taxon>Viruses</taxon>
        <taxon>Duplodnaviria</taxon>
        <taxon>Heunggongvirae</taxon>
        <taxon>Uroviricota</taxon>
        <taxon>Caudoviricetes</taxon>
        <taxon>Foxquatrovirus</taxon>
        <taxon>Foxquatrovirus fox4</taxon>
    </lineage>
</organism>
<evidence type="ECO:0000313" key="2">
    <source>
        <dbReference type="Proteomes" id="UP000671952"/>
    </source>
</evidence>
<name>A0A858WNZ0_9CAUD</name>
<gene>
    <name evidence="1" type="ORF">XccvBFoX4_gp14</name>
</gene>
<keyword evidence="2" id="KW-1185">Reference proteome</keyword>
<accession>A0A858WNZ0</accession>
<dbReference type="Proteomes" id="UP000671952">
    <property type="component" value="Segment"/>
</dbReference>
<dbReference type="InterPro" id="IPR010982">
    <property type="entry name" value="Lambda_DNA-bd_dom_sf"/>
</dbReference>
<sequence length="73" mass="8358">MELLPRYEISVGLSPVDACRLLGVAYSTYNQYRRGQRSLPIYIALHVDLLMRLDQALLDQVVRDRLVPTEGEP</sequence>
<protein>
    <submittedName>
        <fullName evidence="1">Uncharacterized protein</fullName>
    </submittedName>
</protein>
<reference evidence="1" key="1">
    <citation type="submission" date="2020-03" db="EMBL/GenBank/DDBJ databases">
        <title>Development of an integrated pest management strategy to control Xanthomonas campestris pv. campestris by using bacteriophages.</title>
        <authorList>
            <person name="Holtappels D."/>
            <person name="Rombouts S."/>
            <person name="Lavigne R."/>
            <person name="Wagemans J."/>
        </authorList>
    </citation>
    <scope>NUCLEOTIDE SEQUENCE</scope>
</reference>
<dbReference type="GO" id="GO:0003677">
    <property type="term" value="F:DNA binding"/>
    <property type="evidence" value="ECO:0007669"/>
    <property type="project" value="InterPro"/>
</dbReference>
<dbReference type="Gene3D" id="1.10.260.40">
    <property type="entry name" value="lambda repressor-like DNA-binding domains"/>
    <property type="match status" value="1"/>
</dbReference>
<proteinExistence type="predicted"/>
<dbReference type="EMBL" id="MT161385">
    <property type="protein sequence ID" value="QJI52968.1"/>
    <property type="molecule type" value="Genomic_DNA"/>
</dbReference>